<sequence length="282" mass="31759">MVPKLDKIASVAVLLTCHNRKEKTLEALNALYQQNGFNDTFRVSVFLVDDGSTDGTSEEVSRLFPDVNIIEGNGELFWNRGMHLAWQKAGDQYDFDYYLWLNDDTIMLSHALEEMLSCINALPGDNIVVGAVRSDVTGHFTYGGFKSDNTPVLPNGKLQYCKIVNGNCVLVSRAIFKSVGNLDPVFPHAIGDHDYGLRVIKSGGKVLTSKTYIGHCERNDKLPSWCYSDINLKKRIAALYSPLGNAHPKYFFIYEKRHFGLTVAVKHFLSIHLRMLLPNLWN</sequence>
<dbReference type="SUPFAM" id="SSF53448">
    <property type="entry name" value="Nucleotide-diphospho-sugar transferases"/>
    <property type="match status" value="1"/>
</dbReference>
<dbReference type="Proteomes" id="UP000295499">
    <property type="component" value="Unassembled WGS sequence"/>
</dbReference>
<dbReference type="Gene3D" id="3.90.550.10">
    <property type="entry name" value="Spore Coat Polysaccharide Biosynthesis Protein SpsA, Chain A"/>
    <property type="match status" value="1"/>
</dbReference>
<dbReference type="Pfam" id="PF00535">
    <property type="entry name" value="Glycos_transf_2"/>
    <property type="match status" value="1"/>
</dbReference>
<comment type="similarity">
    <text evidence="1">Belongs to the glycosyltransferase 2 family.</text>
</comment>
<evidence type="ECO:0000313" key="6">
    <source>
        <dbReference type="Proteomes" id="UP000295499"/>
    </source>
</evidence>
<reference evidence="5 6" key="1">
    <citation type="submission" date="2019-03" db="EMBL/GenBank/DDBJ databases">
        <title>Genomic Encyclopedia of Archaeal and Bacterial Type Strains, Phase II (KMG-II): from individual species to whole genera.</title>
        <authorList>
            <person name="Goeker M."/>
        </authorList>
    </citation>
    <scope>NUCLEOTIDE SEQUENCE [LARGE SCALE GENOMIC DNA]</scope>
    <source>
        <strain evidence="5 6">DSM 19034</strain>
    </source>
</reference>
<dbReference type="InterPro" id="IPR001173">
    <property type="entry name" value="Glyco_trans_2-like"/>
</dbReference>
<name>A0A4R6IBP9_9SPHI</name>
<evidence type="ECO:0000259" key="4">
    <source>
        <dbReference type="Pfam" id="PF00535"/>
    </source>
</evidence>
<dbReference type="PANTHER" id="PTHR43179">
    <property type="entry name" value="RHAMNOSYLTRANSFERASE WBBL"/>
    <property type="match status" value="1"/>
</dbReference>
<gene>
    <name evidence="5" type="ORF">CLV32_4648</name>
</gene>
<keyword evidence="3 5" id="KW-0808">Transferase</keyword>
<dbReference type="RefSeq" id="WP_208111088.1">
    <property type="nucleotide sequence ID" value="NZ_SNWM01000008.1"/>
</dbReference>
<dbReference type="EMBL" id="SNWM01000008">
    <property type="protein sequence ID" value="TDO19026.1"/>
    <property type="molecule type" value="Genomic_DNA"/>
</dbReference>
<keyword evidence="2" id="KW-0328">Glycosyltransferase</keyword>
<dbReference type="InterPro" id="IPR029044">
    <property type="entry name" value="Nucleotide-diphossugar_trans"/>
</dbReference>
<evidence type="ECO:0000256" key="2">
    <source>
        <dbReference type="ARBA" id="ARBA00022676"/>
    </source>
</evidence>
<dbReference type="GO" id="GO:0016757">
    <property type="term" value="F:glycosyltransferase activity"/>
    <property type="evidence" value="ECO:0007669"/>
    <property type="project" value="UniProtKB-KW"/>
</dbReference>
<accession>A0A4R6IBP9</accession>
<comment type="caution">
    <text evidence="5">The sequence shown here is derived from an EMBL/GenBank/DDBJ whole genome shotgun (WGS) entry which is preliminary data.</text>
</comment>
<organism evidence="5 6">
    <name type="scientific">Pedobacter duraquae</name>
    <dbReference type="NCBI Taxonomy" id="425511"/>
    <lineage>
        <taxon>Bacteria</taxon>
        <taxon>Pseudomonadati</taxon>
        <taxon>Bacteroidota</taxon>
        <taxon>Sphingobacteriia</taxon>
        <taxon>Sphingobacteriales</taxon>
        <taxon>Sphingobacteriaceae</taxon>
        <taxon>Pedobacter</taxon>
    </lineage>
</organism>
<keyword evidence="6" id="KW-1185">Reference proteome</keyword>
<evidence type="ECO:0000256" key="3">
    <source>
        <dbReference type="ARBA" id="ARBA00022679"/>
    </source>
</evidence>
<evidence type="ECO:0000256" key="1">
    <source>
        <dbReference type="ARBA" id="ARBA00006739"/>
    </source>
</evidence>
<evidence type="ECO:0000313" key="5">
    <source>
        <dbReference type="EMBL" id="TDO19026.1"/>
    </source>
</evidence>
<dbReference type="PANTHER" id="PTHR43179:SF12">
    <property type="entry name" value="GALACTOFURANOSYLTRANSFERASE GLFT2"/>
    <property type="match status" value="1"/>
</dbReference>
<dbReference type="AlphaFoldDB" id="A0A4R6IBP9"/>
<proteinExistence type="inferred from homology"/>
<protein>
    <submittedName>
        <fullName evidence="5">GT2 family glycosyltransferase</fullName>
    </submittedName>
</protein>
<feature type="domain" description="Glycosyltransferase 2-like" evidence="4">
    <location>
        <begin position="13"/>
        <end position="177"/>
    </location>
</feature>